<dbReference type="EMBL" id="FZOC01000003">
    <property type="protein sequence ID" value="SNR89493.1"/>
    <property type="molecule type" value="Genomic_DNA"/>
</dbReference>
<feature type="region of interest" description="Disordered" evidence="1">
    <location>
        <begin position="67"/>
        <end position="86"/>
    </location>
</feature>
<dbReference type="Proteomes" id="UP000198324">
    <property type="component" value="Unassembled WGS sequence"/>
</dbReference>
<evidence type="ECO:0000256" key="1">
    <source>
        <dbReference type="SAM" id="MobiDB-lite"/>
    </source>
</evidence>
<feature type="compositionally biased region" description="Pro residues" evidence="1">
    <location>
        <begin position="69"/>
        <end position="80"/>
    </location>
</feature>
<organism evidence="2 3">
    <name type="scientific">Humidesulfovibrio mexicanus</name>
    <dbReference type="NCBI Taxonomy" id="147047"/>
    <lineage>
        <taxon>Bacteria</taxon>
        <taxon>Pseudomonadati</taxon>
        <taxon>Thermodesulfobacteriota</taxon>
        <taxon>Desulfovibrionia</taxon>
        <taxon>Desulfovibrionales</taxon>
        <taxon>Desulfovibrionaceae</taxon>
        <taxon>Humidesulfovibrio</taxon>
    </lineage>
</organism>
<name>A0A239A3L8_9BACT</name>
<evidence type="ECO:0000313" key="2">
    <source>
        <dbReference type="EMBL" id="SNR89493.1"/>
    </source>
</evidence>
<reference evidence="2 3" key="1">
    <citation type="submission" date="2017-06" db="EMBL/GenBank/DDBJ databases">
        <authorList>
            <person name="Kim H.J."/>
            <person name="Triplett B.A."/>
        </authorList>
    </citation>
    <scope>NUCLEOTIDE SEQUENCE [LARGE SCALE GENOMIC DNA]</scope>
    <source>
        <strain evidence="2 3">DSM 13116</strain>
    </source>
</reference>
<dbReference type="RefSeq" id="WP_089273824.1">
    <property type="nucleotide sequence ID" value="NZ_FZOC01000003.1"/>
</dbReference>
<proteinExistence type="predicted"/>
<keyword evidence="3" id="KW-1185">Reference proteome</keyword>
<sequence length="225" mass="24139">MKKGLEVVAAILSIVAALATVASSYYAYKTSEADGQEKTFLAKMVYDYGAFVNKSVGLAPTPVVAEAPAPAPPAPQPPQAAPVQQAPAAITQETPYAQGDLYVSGFAAARRDDDVFLSFSIRNVSKASIFVAINKNESLVANTATGHGRPHDVKGVRDAWQDKNDPAEYTELAPDSEAFVSAEFNGRQLSEKDARFNINLLQLVGDKPVRHSFGRPVTIVEKTMQ</sequence>
<dbReference type="AlphaFoldDB" id="A0A239A3L8"/>
<gene>
    <name evidence="2" type="ORF">SAMN04488503_1766</name>
</gene>
<accession>A0A239A3L8</accession>
<evidence type="ECO:0000313" key="3">
    <source>
        <dbReference type="Proteomes" id="UP000198324"/>
    </source>
</evidence>
<protein>
    <submittedName>
        <fullName evidence="2">Uncharacterized protein</fullName>
    </submittedName>
</protein>